<keyword evidence="3" id="KW-1185">Reference proteome</keyword>
<gene>
    <name evidence="2" type="ORF">OG814_33150</name>
</gene>
<accession>A0ABZ1LIE5</accession>
<evidence type="ECO:0000256" key="1">
    <source>
        <dbReference type="SAM" id="MobiDB-lite"/>
    </source>
</evidence>
<evidence type="ECO:0000313" key="3">
    <source>
        <dbReference type="Proteomes" id="UP001622594"/>
    </source>
</evidence>
<evidence type="ECO:0000313" key="2">
    <source>
        <dbReference type="EMBL" id="WTR73790.1"/>
    </source>
</evidence>
<dbReference type="RefSeq" id="WP_406336583.1">
    <property type="nucleotide sequence ID" value="NZ_CP108188.1"/>
</dbReference>
<protein>
    <submittedName>
        <fullName evidence="2">Uncharacterized protein</fullName>
    </submittedName>
</protein>
<feature type="compositionally biased region" description="Basic and acidic residues" evidence="1">
    <location>
        <begin position="142"/>
        <end position="171"/>
    </location>
</feature>
<reference evidence="2 3" key="1">
    <citation type="submission" date="2022-10" db="EMBL/GenBank/DDBJ databases">
        <title>The complete genomes of actinobacterial strains from the NBC collection.</title>
        <authorList>
            <person name="Joergensen T.S."/>
            <person name="Alvarez Arevalo M."/>
            <person name="Sterndorff E.B."/>
            <person name="Faurdal D."/>
            <person name="Vuksanovic O."/>
            <person name="Mourched A.-S."/>
            <person name="Charusanti P."/>
            <person name="Shaw S."/>
            <person name="Blin K."/>
            <person name="Weber T."/>
        </authorList>
    </citation>
    <scope>NUCLEOTIDE SEQUENCE [LARGE SCALE GENOMIC DNA]</scope>
    <source>
        <strain evidence="2 3">NBC_00123</strain>
    </source>
</reference>
<name>A0ABZ1LIE5_9ACTN</name>
<dbReference type="EMBL" id="CP108188">
    <property type="protein sequence ID" value="WTR73790.1"/>
    <property type="molecule type" value="Genomic_DNA"/>
</dbReference>
<sequence length="187" mass="20771">MDDQRLDEILDRANAATKGPWCTDAWEIYQGTEYVPGISFWIGETCRGTADLEQDSADASFIAAARTDVPELVAEVVALRARVAELEAYAYGCDAEGCIQPHSSWCDVAQKSAVENNGCTCGETLPHAMHCWKVTPPRTEVEEMRRALAERSPSRQAEDPHDGPNHHDYTLGRDLPFIPNQQDRRAP</sequence>
<organism evidence="2 3">
    <name type="scientific">Streptomyces zaomyceticus</name>
    <dbReference type="NCBI Taxonomy" id="68286"/>
    <lineage>
        <taxon>Bacteria</taxon>
        <taxon>Bacillati</taxon>
        <taxon>Actinomycetota</taxon>
        <taxon>Actinomycetes</taxon>
        <taxon>Kitasatosporales</taxon>
        <taxon>Streptomycetaceae</taxon>
        <taxon>Streptomyces</taxon>
    </lineage>
</organism>
<feature type="region of interest" description="Disordered" evidence="1">
    <location>
        <begin position="142"/>
        <end position="187"/>
    </location>
</feature>
<dbReference type="Proteomes" id="UP001622594">
    <property type="component" value="Chromosome"/>
</dbReference>
<proteinExistence type="predicted"/>